<dbReference type="EMBL" id="LFIW01002528">
    <property type="protein sequence ID" value="KZL67768.1"/>
    <property type="molecule type" value="Genomic_DNA"/>
</dbReference>
<evidence type="ECO:0000256" key="1">
    <source>
        <dbReference type="SAM" id="MobiDB-lite"/>
    </source>
</evidence>
<feature type="compositionally biased region" description="Gly residues" evidence="1">
    <location>
        <begin position="338"/>
        <end position="348"/>
    </location>
</feature>
<dbReference type="CDD" id="cd00161">
    <property type="entry name" value="beta-trefoil_Ricin-like"/>
    <property type="match status" value="1"/>
</dbReference>
<accession>A0A166QCR2</accession>
<sequence length="534" mass="54764">LAIFLSSLHFFPTYPAEQAFLLSHTLLSTDTCIRSIMIPQAATLLAYAALLATASPVIQRRVVTELNEEATKEAHQRDDTATRAFSDIQIKTADGRCLFVDKLSGDFRANLTPIQVADCGAKDGQGWDVITAGKHNDRSNTMLIVSTLVSFVPPVYPFWETLLTENDQTQACFNFDPRRAAGNQVNLFSCGGRAAGEGLVTDSQLFALDTGAGPSTFQPKNVQGKCFVVKGNAVDVADCNADDKAQSFAFGGPAAGGNAGGGNGAQQPVLSTTAAAVATGSPTAGCDDDETVTMTITATVNPGQGNPGNIPVATLAPEVTSAPAAAPPAASTAPAAGNGNGNGNGGQQGNIPAANPTSPVPVSRAGGTLNPTAAAEAHVFDSTATRAFTKVAIRAPNGQCLSVDPTAGDFRQNLIPVALAACDGTPNQQFDVISKGKHNDGKDNGVLVVSSLTNGCVSTDGRRADGDTVTIFSCGGRAAGEGLTNTGQLVRVFGDSFLWSPVNDEATCVVPGAQGRLVTAACKGDNSETYKIVS</sequence>
<reference evidence="2 3" key="1">
    <citation type="submission" date="2015-06" db="EMBL/GenBank/DDBJ databases">
        <title>Survival trade-offs in plant roots during colonization by closely related pathogenic and mutualistic fungi.</title>
        <authorList>
            <person name="Hacquard S."/>
            <person name="Kracher B."/>
            <person name="Hiruma K."/>
            <person name="Weinman A."/>
            <person name="Muench P."/>
            <person name="Garrido Oter R."/>
            <person name="Ver Loren van Themaat E."/>
            <person name="Dallerey J.-F."/>
            <person name="Damm U."/>
            <person name="Henrissat B."/>
            <person name="Lespinet O."/>
            <person name="Thon M."/>
            <person name="Kemen E."/>
            <person name="McHardy A.C."/>
            <person name="Schulze-Lefert P."/>
            <person name="O'Connell R.J."/>
        </authorList>
    </citation>
    <scope>NUCLEOTIDE SEQUENCE [LARGE SCALE GENOMIC DNA]</scope>
    <source>
        <strain evidence="2 3">MAFF 238704</strain>
    </source>
</reference>
<gene>
    <name evidence="2" type="ORF">CI238_08290</name>
</gene>
<comment type="caution">
    <text evidence="2">The sequence shown here is derived from an EMBL/GenBank/DDBJ whole genome shotgun (WGS) entry which is preliminary data.</text>
</comment>
<keyword evidence="3" id="KW-1185">Reference proteome</keyword>
<feature type="region of interest" description="Disordered" evidence="1">
    <location>
        <begin position="320"/>
        <end position="366"/>
    </location>
</feature>
<dbReference type="SUPFAM" id="SSF50370">
    <property type="entry name" value="Ricin B-like lectins"/>
    <property type="match status" value="2"/>
</dbReference>
<dbReference type="InterPro" id="IPR035992">
    <property type="entry name" value="Ricin_B-like_lectins"/>
</dbReference>
<dbReference type="Proteomes" id="UP000076584">
    <property type="component" value="Unassembled WGS sequence"/>
</dbReference>
<keyword evidence="2" id="KW-0430">Lectin</keyword>
<evidence type="ECO:0000313" key="2">
    <source>
        <dbReference type="EMBL" id="KZL67768.1"/>
    </source>
</evidence>
<organism evidence="2 3">
    <name type="scientific">Colletotrichum incanum</name>
    <name type="common">Soybean anthracnose fungus</name>
    <dbReference type="NCBI Taxonomy" id="1573173"/>
    <lineage>
        <taxon>Eukaryota</taxon>
        <taxon>Fungi</taxon>
        <taxon>Dikarya</taxon>
        <taxon>Ascomycota</taxon>
        <taxon>Pezizomycotina</taxon>
        <taxon>Sordariomycetes</taxon>
        <taxon>Hypocreomycetidae</taxon>
        <taxon>Glomerellales</taxon>
        <taxon>Glomerellaceae</taxon>
        <taxon>Colletotrichum</taxon>
        <taxon>Colletotrichum spaethianum species complex</taxon>
    </lineage>
</organism>
<dbReference type="PROSITE" id="PS50231">
    <property type="entry name" value="RICIN_B_LECTIN"/>
    <property type="match status" value="2"/>
</dbReference>
<protein>
    <submittedName>
        <fullName evidence="2">Ricin-type beta-trefoil lectin domain-containing protein</fullName>
    </submittedName>
</protein>
<feature type="non-terminal residue" evidence="2">
    <location>
        <position position="1"/>
    </location>
</feature>
<dbReference type="AlphaFoldDB" id="A0A166QCR2"/>
<dbReference type="STRING" id="1573173.A0A166QCR2"/>
<name>A0A166QCR2_COLIC</name>
<dbReference type="GO" id="GO:0030246">
    <property type="term" value="F:carbohydrate binding"/>
    <property type="evidence" value="ECO:0007669"/>
    <property type="project" value="UniProtKB-KW"/>
</dbReference>
<proteinExistence type="predicted"/>
<feature type="compositionally biased region" description="Low complexity" evidence="1">
    <location>
        <begin position="320"/>
        <end position="337"/>
    </location>
</feature>
<evidence type="ECO:0000313" key="3">
    <source>
        <dbReference type="Proteomes" id="UP000076584"/>
    </source>
</evidence>
<dbReference type="Gene3D" id="2.80.10.50">
    <property type="match status" value="2"/>
</dbReference>